<dbReference type="InterPro" id="IPR011320">
    <property type="entry name" value="RNase_H1_N"/>
</dbReference>
<feature type="compositionally biased region" description="Polar residues" evidence="1">
    <location>
        <begin position="192"/>
        <end position="204"/>
    </location>
</feature>
<feature type="region of interest" description="Disordered" evidence="1">
    <location>
        <begin position="261"/>
        <end position="336"/>
    </location>
</feature>
<organism evidence="3 4">
    <name type="scientific">Fusarium flagelliforme</name>
    <dbReference type="NCBI Taxonomy" id="2675880"/>
    <lineage>
        <taxon>Eukaryota</taxon>
        <taxon>Fungi</taxon>
        <taxon>Dikarya</taxon>
        <taxon>Ascomycota</taxon>
        <taxon>Pezizomycotina</taxon>
        <taxon>Sordariomycetes</taxon>
        <taxon>Hypocreomycetidae</taxon>
        <taxon>Hypocreales</taxon>
        <taxon>Nectriaceae</taxon>
        <taxon>Fusarium</taxon>
        <taxon>Fusarium incarnatum-equiseti species complex</taxon>
    </lineage>
</organism>
<dbReference type="Proteomes" id="UP000265631">
    <property type="component" value="Unassembled WGS sequence"/>
</dbReference>
<feature type="region of interest" description="Disordered" evidence="1">
    <location>
        <begin position="467"/>
        <end position="487"/>
    </location>
</feature>
<dbReference type="Gene3D" id="3.40.970.10">
    <property type="entry name" value="Ribonuclease H1, N-terminal domain"/>
    <property type="match status" value="1"/>
</dbReference>
<name>A0A395M562_9HYPO</name>
<feature type="compositionally biased region" description="Polar residues" evidence="1">
    <location>
        <begin position="323"/>
        <end position="336"/>
    </location>
</feature>
<evidence type="ECO:0000259" key="2">
    <source>
        <dbReference type="Pfam" id="PF01693"/>
    </source>
</evidence>
<feature type="region of interest" description="Disordered" evidence="1">
    <location>
        <begin position="379"/>
        <end position="398"/>
    </location>
</feature>
<evidence type="ECO:0000313" key="4">
    <source>
        <dbReference type="Proteomes" id="UP000265631"/>
    </source>
</evidence>
<dbReference type="AlphaFoldDB" id="A0A395M562"/>
<dbReference type="Pfam" id="PF01693">
    <property type="entry name" value="Cauli_VI"/>
    <property type="match status" value="1"/>
</dbReference>
<feature type="compositionally biased region" description="Polar residues" evidence="1">
    <location>
        <begin position="140"/>
        <end position="154"/>
    </location>
</feature>
<feature type="compositionally biased region" description="Polar residues" evidence="1">
    <location>
        <begin position="261"/>
        <end position="279"/>
    </location>
</feature>
<feature type="non-terminal residue" evidence="3">
    <location>
        <position position="1"/>
    </location>
</feature>
<keyword evidence="4" id="KW-1185">Reference proteome</keyword>
<protein>
    <submittedName>
        <fullName evidence="3">Ribonuclease h</fullName>
    </submittedName>
</protein>
<dbReference type="InterPro" id="IPR037056">
    <property type="entry name" value="RNase_H1_N_sf"/>
</dbReference>
<comment type="caution">
    <text evidence="3">The sequence shown here is derived from an EMBL/GenBank/DDBJ whole genome shotgun (WGS) entry which is preliminary data.</text>
</comment>
<feature type="compositionally biased region" description="Polar residues" evidence="1">
    <location>
        <begin position="212"/>
        <end position="229"/>
    </location>
</feature>
<dbReference type="InterPro" id="IPR009027">
    <property type="entry name" value="Ribosomal_bL9/RNase_H1_N"/>
</dbReference>
<feature type="compositionally biased region" description="Basic and acidic residues" evidence="1">
    <location>
        <begin position="114"/>
        <end position="124"/>
    </location>
</feature>
<dbReference type="SUPFAM" id="SSF55658">
    <property type="entry name" value="L9 N-domain-like"/>
    <property type="match status" value="1"/>
</dbReference>
<feature type="domain" description="Ribonuclease H1 N-terminal" evidence="2">
    <location>
        <begin position="404"/>
        <end position="435"/>
    </location>
</feature>
<sequence>IDSPSRVPTSLDEPSFNLAPLADCLPANVQRPATPPAPTAIMSIESHSSLVSDALVRTPGAEVSSADAFHGSSPVLFPTSSVLGKHRPVDENNGFFLFPLPPMKVSREQDVKVASDGEKVHQELSSRQSDQGFVTDETATESFAESSVPSQTDDSIASLVHTPATPNFDSDDMANTSAGEAALCAVKETSASQAAYDSEPTQSDHTLRSKRQSTADSTARSLERQLSTPQPSPKPSPARSAMERLFPNRVEKVEDTIICSSTPASNAQPSQADDPTVVSQCPAVGGREDEFKEDSDDESDDGSEFEVGKKRRRSTPKQEPTGPRQTTLNEHTAPTKKNSEVLADCNALKAHNSIPLNSTPKISITMTRTPFQDVYHHPLAPNPLQRKSPTMGKCKCKGKDKPRKFYPVRAGRTPGMYYNWWDCKEQVHEYKGAECMSSETHDLPVYRHEEDAWEFLKTPTVSERIAAREGGSAHPVQTGRVTKRAQSSRVSRASLFSQLSSSPSQVRTPCSETLQSGVEREEDILAVNDRMMTLMNGDTMTITRSHRGFNFDVTPVASPSASFSSPSSDDVAPVAFPSISFDDIIPSTDIDVIDLTGLSDSE</sequence>
<reference evidence="3 4" key="1">
    <citation type="journal article" date="2018" name="PLoS Pathog.">
        <title>Evolution of structural diversity of trichothecenes, a family of toxins produced by plant pathogenic and entomopathogenic fungi.</title>
        <authorList>
            <person name="Proctor R.H."/>
            <person name="McCormick S.P."/>
            <person name="Kim H.S."/>
            <person name="Cardoza R.E."/>
            <person name="Stanley A.M."/>
            <person name="Lindo L."/>
            <person name="Kelly A."/>
            <person name="Brown D.W."/>
            <person name="Lee T."/>
            <person name="Vaughan M.M."/>
            <person name="Alexander N.J."/>
            <person name="Busman M."/>
            <person name="Gutierrez S."/>
        </authorList>
    </citation>
    <scope>NUCLEOTIDE SEQUENCE [LARGE SCALE GENOMIC DNA]</scope>
    <source>
        <strain evidence="3 4">NRRL 13405</strain>
    </source>
</reference>
<accession>A0A395M562</accession>
<feature type="region of interest" description="Disordered" evidence="1">
    <location>
        <begin position="114"/>
        <end position="154"/>
    </location>
</feature>
<feature type="compositionally biased region" description="Acidic residues" evidence="1">
    <location>
        <begin position="291"/>
        <end position="304"/>
    </location>
</feature>
<proteinExistence type="predicted"/>
<dbReference type="EMBL" id="PXXK01000700">
    <property type="protein sequence ID" value="RFN42713.1"/>
    <property type="molecule type" value="Genomic_DNA"/>
</dbReference>
<feature type="region of interest" description="Disordered" evidence="1">
    <location>
        <begin position="192"/>
        <end position="240"/>
    </location>
</feature>
<gene>
    <name evidence="3" type="ORF">FIE12Z_12738</name>
</gene>
<evidence type="ECO:0000313" key="3">
    <source>
        <dbReference type="EMBL" id="RFN42713.1"/>
    </source>
</evidence>
<evidence type="ECO:0000256" key="1">
    <source>
        <dbReference type="SAM" id="MobiDB-lite"/>
    </source>
</evidence>